<name>A0ABN0ZL23_9ACTN</name>
<sequence length="59" mass="6639">MLDCDRRWLPGKVMADRSQDISEPDQVKRHGSIAVGKQITQVLQRLGKLPDRQAARLVG</sequence>
<protein>
    <submittedName>
        <fullName evidence="1">Uncharacterized protein</fullName>
    </submittedName>
</protein>
<comment type="caution">
    <text evidence="1">The sequence shown here is derived from an EMBL/GenBank/DDBJ whole genome shotgun (WGS) entry which is preliminary data.</text>
</comment>
<dbReference type="EMBL" id="BAAABY010000009">
    <property type="protein sequence ID" value="GAA0451518.1"/>
    <property type="molecule type" value="Genomic_DNA"/>
</dbReference>
<evidence type="ECO:0000313" key="1">
    <source>
        <dbReference type="EMBL" id="GAA0451518.1"/>
    </source>
</evidence>
<reference evidence="1 2" key="1">
    <citation type="journal article" date="2019" name="Int. J. Syst. Evol. Microbiol.">
        <title>The Global Catalogue of Microorganisms (GCM) 10K type strain sequencing project: providing services to taxonomists for standard genome sequencing and annotation.</title>
        <authorList>
            <consortium name="The Broad Institute Genomics Platform"/>
            <consortium name="The Broad Institute Genome Sequencing Center for Infectious Disease"/>
            <person name="Wu L."/>
            <person name="Ma J."/>
        </authorList>
    </citation>
    <scope>NUCLEOTIDE SEQUENCE [LARGE SCALE GENOMIC DNA]</scope>
    <source>
        <strain evidence="1 2">JCM 4805</strain>
    </source>
</reference>
<dbReference type="Proteomes" id="UP001500909">
    <property type="component" value="Unassembled WGS sequence"/>
</dbReference>
<keyword evidence="2" id="KW-1185">Reference proteome</keyword>
<evidence type="ECO:0000313" key="2">
    <source>
        <dbReference type="Proteomes" id="UP001500909"/>
    </source>
</evidence>
<accession>A0ABN0ZL23</accession>
<gene>
    <name evidence="1" type="ORF">GCM10010361_14510</name>
</gene>
<proteinExistence type="predicted"/>
<organism evidence="1 2">
    <name type="scientific">Streptomyces olivaceiscleroticus</name>
    <dbReference type="NCBI Taxonomy" id="68245"/>
    <lineage>
        <taxon>Bacteria</taxon>
        <taxon>Bacillati</taxon>
        <taxon>Actinomycetota</taxon>
        <taxon>Actinomycetes</taxon>
        <taxon>Kitasatosporales</taxon>
        <taxon>Streptomycetaceae</taxon>
        <taxon>Streptomyces</taxon>
    </lineage>
</organism>